<evidence type="ECO:0000256" key="6">
    <source>
        <dbReference type="ARBA" id="ARBA00022801"/>
    </source>
</evidence>
<dbReference type="GO" id="GO:0008104">
    <property type="term" value="P:intracellular protein localization"/>
    <property type="evidence" value="ECO:0007669"/>
    <property type="project" value="UniProtKB-ARBA"/>
</dbReference>
<dbReference type="SUPFAM" id="SSF57184">
    <property type="entry name" value="Growth factor receptor domain"/>
    <property type="match status" value="1"/>
</dbReference>
<dbReference type="InterPro" id="IPR006212">
    <property type="entry name" value="Furin_repeat"/>
</dbReference>
<comment type="cofactor">
    <cofactor evidence="1">
        <name>Ca(2+)</name>
        <dbReference type="ChEBI" id="CHEBI:29108"/>
    </cofactor>
</comment>
<evidence type="ECO:0000256" key="11">
    <source>
        <dbReference type="ARBA" id="ARBA00023180"/>
    </source>
</evidence>
<evidence type="ECO:0000256" key="2">
    <source>
        <dbReference type="ARBA" id="ARBA00004370"/>
    </source>
</evidence>
<evidence type="ECO:0000256" key="14">
    <source>
        <dbReference type="SAM" id="MobiDB-lite"/>
    </source>
</evidence>
<dbReference type="PANTHER" id="PTHR42884">
    <property type="entry name" value="PROPROTEIN CONVERTASE SUBTILISIN/KEXIN-RELATED"/>
    <property type="match status" value="1"/>
</dbReference>
<evidence type="ECO:0000256" key="12">
    <source>
        <dbReference type="PIRSR" id="PIRSR615500-1"/>
    </source>
</evidence>
<evidence type="ECO:0000313" key="18">
    <source>
        <dbReference type="Proteomes" id="UP000749559"/>
    </source>
</evidence>
<feature type="region of interest" description="Disordered" evidence="14">
    <location>
        <begin position="159"/>
        <end position="191"/>
    </location>
</feature>
<dbReference type="InterPro" id="IPR015500">
    <property type="entry name" value="Peptidase_S8_subtilisin-rel"/>
</dbReference>
<sequence length="921" mass="100930">MHFKITMKEITGLFVCGFILLKIIDAAQYTDKWAVEIDGGEDVARKLALDHGFRYVGPIMPGFYTFQHRRVLRRSTNPSSHHHRTLIKHPQVHWLEQQVVKRRVKRDVFFNDPKWPKQWYLNRAPSGGLDMNVQGAWAMGYTGKGIVVSILDDGIEKNHPDLAENYDPGASYDVNSHDPDPQPRYDYTNENRHGTRCAGEVSAAKNNVCTVGVAYNAKIGGVRMLDGDVTDSVEAEALSLNPNHIDIYSASWGPDDDGRTVDGPAALARKAFSDGVTKGRGGKGSIFVWASGNGGRDGDSCNCDGYTNSIYTLSISSASEKGNIPWYSEACSSTLASTYSSGSGSEKQIVTTDLRKECTETHTGTSASAPLAGGICALALQANPGLTWRDMQHIVVMTARPEGLHSTDWVTNGVGRKVSHSFGYGLMDASNMVGLALNWTNVPEQHICEIPSGDKNKQIPVNGRLRAAVSSDSCQGSPQHHVRYLEHVQARITLQSNRRGDLTIFLTSPMGTRATLLAKRVRDTSREGFSNWAFMSTHTWGENPDGTWELEIENSGSTCKRRSWSYSCYNNPSDTAHSSELNSWTLVLYGTDQIPLSTPRPTTTPPTTTPTTSPPTTSTTSPSTTTTLKTTSTPKPTTLKSTTITPKTDLTPKPTQNTTPLVKISTEKSVTYKVASEPSVVTSTQTSPVETPTAKLKNWTLVLYGTSTHPQSSSTVKTSTSSVPTEKPPYINCAGMNLSDGTCIECLSGMFLYKNKCLMKCPSGTFGTFIIVKGGSLENRTVEMAVCKVCPEGCNLCKGNNPTDCLTCKEGYKMEKNACIQQLIMGFLDPKMIPMYSIALFFCITAILLFFIIFGLLHLRVHQKMCFVEKEPRIEDKNGKGGYDALTVKYENGDSKHNGDNHHLLLSESESDLEFETAIKQ</sequence>
<comment type="caution">
    <text evidence="17">The sequence shown here is derived from an EMBL/GenBank/DDBJ whole genome shotgun (WGS) entry which is preliminary data.</text>
</comment>
<reference evidence="17" key="1">
    <citation type="submission" date="2022-03" db="EMBL/GenBank/DDBJ databases">
        <authorList>
            <person name="Martin C."/>
        </authorList>
    </citation>
    <scope>NUCLEOTIDE SEQUENCE</scope>
</reference>
<dbReference type="GO" id="GO:0004252">
    <property type="term" value="F:serine-type endopeptidase activity"/>
    <property type="evidence" value="ECO:0007669"/>
    <property type="project" value="UniProtKB-UniRule"/>
</dbReference>
<keyword evidence="15" id="KW-1133">Transmembrane helix</keyword>
<dbReference type="Proteomes" id="UP000749559">
    <property type="component" value="Unassembled WGS sequence"/>
</dbReference>
<dbReference type="Pfam" id="PF00082">
    <property type="entry name" value="Peptidase_S8"/>
    <property type="match status" value="1"/>
</dbReference>
<dbReference type="InterPro" id="IPR000209">
    <property type="entry name" value="Peptidase_S8/S53_dom"/>
</dbReference>
<feature type="domain" description="P/Homo B" evidence="16">
    <location>
        <begin position="441"/>
        <end position="594"/>
    </location>
</feature>
<feature type="active site" description="Charge relay system" evidence="12 13">
    <location>
        <position position="193"/>
    </location>
</feature>
<dbReference type="PROSITE" id="PS51829">
    <property type="entry name" value="P_HOMO_B"/>
    <property type="match status" value="1"/>
</dbReference>
<keyword evidence="15" id="KW-0812">Transmembrane</keyword>
<evidence type="ECO:0000256" key="1">
    <source>
        <dbReference type="ARBA" id="ARBA00001913"/>
    </source>
</evidence>
<proteinExistence type="inferred from homology"/>
<keyword evidence="5" id="KW-0732">Signal</keyword>
<dbReference type="InterPro" id="IPR022398">
    <property type="entry name" value="Peptidase_S8_His-AS"/>
</dbReference>
<feature type="active site" description="Charge relay system" evidence="12 13">
    <location>
        <position position="152"/>
    </location>
</feature>
<dbReference type="PROSITE" id="PS00136">
    <property type="entry name" value="SUBTILASE_ASP"/>
    <property type="match status" value="1"/>
</dbReference>
<dbReference type="Gene3D" id="3.40.50.200">
    <property type="entry name" value="Peptidase S8/S53 domain"/>
    <property type="match status" value="1"/>
</dbReference>
<evidence type="ECO:0000256" key="8">
    <source>
        <dbReference type="ARBA" id="ARBA00023136"/>
    </source>
</evidence>
<dbReference type="InterPro" id="IPR036852">
    <property type="entry name" value="Peptidase_S8/S53_dom_sf"/>
</dbReference>
<dbReference type="SMART" id="SM00261">
    <property type="entry name" value="FU"/>
    <property type="match status" value="2"/>
</dbReference>
<feature type="transmembrane region" description="Helical" evidence="15">
    <location>
        <begin position="835"/>
        <end position="857"/>
    </location>
</feature>
<dbReference type="SUPFAM" id="SSF49785">
    <property type="entry name" value="Galactose-binding domain-like"/>
    <property type="match status" value="1"/>
</dbReference>
<evidence type="ECO:0000256" key="9">
    <source>
        <dbReference type="ARBA" id="ARBA00023145"/>
    </source>
</evidence>
<evidence type="ECO:0000256" key="5">
    <source>
        <dbReference type="ARBA" id="ARBA00022729"/>
    </source>
</evidence>
<dbReference type="CDD" id="cd04059">
    <property type="entry name" value="Peptidases_S8_Protein_convertases_Kexins_Furin-like"/>
    <property type="match status" value="1"/>
</dbReference>
<dbReference type="SUPFAM" id="SSF52743">
    <property type="entry name" value="Subtilisin-like"/>
    <property type="match status" value="1"/>
</dbReference>
<feature type="compositionally biased region" description="Low complexity" evidence="14">
    <location>
        <begin position="609"/>
        <end position="648"/>
    </location>
</feature>
<dbReference type="Pfam" id="PF16470">
    <property type="entry name" value="S8_pro-domain"/>
    <property type="match status" value="1"/>
</dbReference>
<keyword evidence="6 13" id="KW-0378">Hydrolase</keyword>
<dbReference type="SUPFAM" id="SSF54897">
    <property type="entry name" value="Protease propeptides/inhibitors"/>
    <property type="match status" value="1"/>
</dbReference>
<dbReference type="PROSITE" id="PS51892">
    <property type="entry name" value="SUBTILASE"/>
    <property type="match status" value="1"/>
</dbReference>
<keyword evidence="3 13" id="KW-0645">Protease</keyword>
<dbReference type="InterPro" id="IPR002884">
    <property type="entry name" value="P_dom"/>
</dbReference>
<dbReference type="FunFam" id="3.30.70.850:FF:000001">
    <property type="entry name" value="Proprotein convertase subtilisin/kexin type 5"/>
    <property type="match status" value="1"/>
</dbReference>
<keyword evidence="8 15" id="KW-0472">Membrane</keyword>
<gene>
    <name evidence="17" type="ORF">OFUS_LOCUS22113</name>
</gene>
<keyword evidence="4" id="KW-0165">Cleavage on pair of basic residues</keyword>
<dbReference type="FunFam" id="3.40.50.200:FF:000001">
    <property type="entry name" value="Furin 2, isoform B"/>
    <property type="match status" value="1"/>
</dbReference>
<evidence type="ECO:0000256" key="15">
    <source>
        <dbReference type="SAM" id="Phobius"/>
    </source>
</evidence>
<dbReference type="InterPro" id="IPR009030">
    <property type="entry name" value="Growth_fac_rcpt_cys_sf"/>
</dbReference>
<dbReference type="PRINTS" id="PR00723">
    <property type="entry name" value="SUBTILISIN"/>
</dbReference>
<dbReference type="AlphaFoldDB" id="A0A8S4Q292"/>
<dbReference type="PROSITE" id="PS00137">
    <property type="entry name" value="SUBTILASE_HIS"/>
    <property type="match status" value="1"/>
</dbReference>
<dbReference type="GO" id="GO:0000139">
    <property type="term" value="C:Golgi membrane"/>
    <property type="evidence" value="ECO:0007669"/>
    <property type="project" value="TreeGrafter"/>
</dbReference>
<keyword evidence="7 13" id="KW-0720">Serine protease</keyword>
<evidence type="ECO:0000259" key="16">
    <source>
        <dbReference type="PROSITE" id="PS51829"/>
    </source>
</evidence>
<protein>
    <recommendedName>
        <fullName evidence="16">P/Homo B domain-containing protein</fullName>
    </recommendedName>
</protein>
<organism evidence="17 18">
    <name type="scientific">Owenia fusiformis</name>
    <name type="common">Polychaete worm</name>
    <dbReference type="NCBI Taxonomy" id="6347"/>
    <lineage>
        <taxon>Eukaryota</taxon>
        <taxon>Metazoa</taxon>
        <taxon>Spiralia</taxon>
        <taxon>Lophotrochozoa</taxon>
        <taxon>Annelida</taxon>
        <taxon>Polychaeta</taxon>
        <taxon>Sedentaria</taxon>
        <taxon>Canalipalpata</taxon>
        <taxon>Sabellida</taxon>
        <taxon>Oweniida</taxon>
        <taxon>Oweniidae</taxon>
        <taxon>Owenia</taxon>
    </lineage>
</organism>
<dbReference type="OrthoDB" id="300641at2759"/>
<keyword evidence="18" id="KW-1185">Reference proteome</keyword>
<dbReference type="CDD" id="cd00064">
    <property type="entry name" value="FU"/>
    <property type="match status" value="1"/>
</dbReference>
<dbReference type="InterPro" id="IPR038466">
    <property type="entry name" value="S8_pro-domain_sf"/>
</dbReference>
<dbReference type="Gene3D" id="2.60.120.260">
    <property type="entry name" value="Galactose-binding domain-like"/>
    <property type="match status" value="1"/>
</dbReference>
<dbReference type="GO" id="GO:0008038">
    <property type="term" value="P:neuron recognition"/>
    <property type="evidence" value="ECO:0007669"/>
    <property type="project" value="UniProtKB-ARBA"/>
</dbReference>
<dbReference type="Gene3D" id="3.30.70.850">
    <property type="entry name" value="Peptidase S8, pro-domain"/>
    <property type="match status" value="1"/>
</dbReference>
<dbReference type="GO" id="GO:0005802">
    <property type="term" value="C:trans-Golgi network"/>
    <property type="evidence" value="ECO:0007669"/>
    <property type="project" value="TreeGrafter"/>
</dbReference>
<dbReference type="EMBL" id="CAIIXF020000010">
    <property type="protein sequence ID" value="CAH1797901.1"/>
    <property type="molecule type" value="Genomic_DNA"/>
</dbReference>
<dbReference type="FunFam" id="2.60.120.260:FF:000006">
    <property type="entry name" value="Proprotein convertase subtilisin/kexin type 5"/>
    <property type="match status" value="1"/>
</dbReference>
<comment type="subcellular location">
    <subcellularLocation>
        <location evidence="2">Membrane</location>
    </subcellularLocation>
</comment>
<dbReference type="InterPro" id="IPR008979">
    <property type="entry name" value="Galactose-bd-like_sf"/>
</dbReference>
<evidence type="ECO:0000256" key="7">
    <source>
        <dbReference type="ARBA" id="ARBA00022825"/>
    </source>
</evidence>
<evidence type="ECO:0000256" key="4">
    <source>
        <dbReference type="ARBA" id="ARBA00022685"/>
    </source>
</evidence>
<dbReference type="InterPro" id="IPR023827">
    <property type="entry name" value="Peptidase_S8_Asp-AS"/>
</dbReference>
<dbReference type="InterPro" id="IPR034182">
    <property type="entry name" value="Kexin/furin"/>
</dbReference>
<dbReference type="GO" id="GO:0016486">
    <property type="term" value="P:peptide hormone processing"/>
    <property type="evidence" value="ECO:0007669"/>
    <property type="project" value="TreeGrafter"/>
</dbReference>
<evidence type="ECO:0000256" key="13">
    <source>
        <dbReference type="PROSITE-ProRule" id="PRU01240"/>
    </source>
</evidence>
<name>A0A8S4Q292_OWEFU</name>
<keyword evidence="9" id="KW-0865">Zymogen</keyword>
<evidence type="ECO:0000256" key="3">
    <source>
        <dbReference type="ARBA" id="ARBA00022670"/>
    </source>
</evidence>
<feature type="compositionally biased region" description="Basic and acidic residues" evidence="14">
    <location>
        <begin position="175"/>
        <end position="191"/>
    </location>
</feature>
<keyword evidence="11" id="KW-0325">Glycoprotein</keyword>
<dbReference type="Gene3D" id="2.10.220.10">
    <property type="entry name" value="Hormone Receptor, Insulin-like Growth Factor Receptor 1, Chain A, domain 2"/>
    <property type="match status" value="1"/>
</dbReference>
<dbReference type="PANTHER" id="PTHR42884:SF3">
    <property type="entry name" value="FURIN-LIKE PROTEASE 1, ISOFORMS 1_1-X_2"/>
    <property type="match status" value="1"/>
</dbReference>
<accession>A0A8S4Q292</accession>
<keyword evidence="10" id="KW-1015">Disulfide bond</keyword>
<dbReference type="InterPro" id="IPR032815">
    <property type="entry name" value="S8_pro-domain"/>
</dbReference>
<feature type="active site" description="Charge relay system" evidence="12 13">
    <location>
        <position position="366"/>
    </location>
</feature>
<feature type="region of interest" description="Disordered" evidence="14">
    <location>
        <begin position="595"/>
        <end position="659"/>
    </location>
</feature>
<evidence type="ECO:0000313" key="17">
    <source>
        <dbReference type="EMBL" id="CAH1797901.1"/>
    </source>
</evidence>
<dbReference type="Pfam" id="PF01483">
    <property type="entry name" value="P_proprotein"/>
    <property type="match status" value="1"/>
</dbReference>
<comment type="similarity">
    <text evidence="13">Belongs to the peptidase S8 family.</text>
</comment>
<evidence type="ECO:0000256" key="10">
    <source>
        <dbReference type="ARBA" id="ARBA00023157"/>
    </source>
</evidence>